<dbReference type="InterPro" id="IPR023299">
    <property type="entry name" value="ATPase_P-typ_cyto_dom_N"/>
</dbReference>
<dbReference type="InterPro" id="IPR006544">
    <property type="entry name" value="P-type_TPase_V"/>
</dbReference>
<feature type="transmembrane region" description="Helical" evidence="12">
    <location>
        <begin position="198"/>
        <end position="215"/>
    </location>
</feature>
<dbReference type="PANTHER" id="PTHR45630">
    <property type="entry name" value="CATION-TRANSPORTING ATPASE-RELATED"/>
    <property type="match status" value="1"/>
</dbReference>
<proteinExistence type="inferred from homology"/>
<dbReference type="SUPFAM" id="SSF56784">
    <property type="entry name" value="HAD-like"/>
    <property type="match status" value="1"/>
</dbReference>
<dbReference type="OrthoDB" id="48943at2759"/>
<keyword evidence="9 12" id="KW-1133">Transmembrane helix</keyword>
<feature type="transmembrane region" description="Helical" evidence="12">
    <location>
        <begin position="1103"/>
        <end position="1122"/>
    </location>
</feature>
<dbReference type="GeneID" id="17357630"/>
<evidence type="ECO:0000256" key="3">
    <source>
        <dbReference type="ARBA" id="ARBA00022692"/>
    </source>
</evidence>
<keyword evidence="16" id="KW-1185">Reference proteome</keyword>
<dbReference type="GO" id="GO:0015662">
    <property type="term" value="F:P-type ion transporter activity"/>
    <property type="evidence" value="ECO:0007669"/>
    <property type="project" value="TreeGrafter"/>
</dbReference>
<keyword evidence="6" id="KW-0067">ATP-binding</keyword>
<comment type="similarity">
    <text evidence="2">Belongs to the cation transport ATPase (P-type) (TC 3.A.3) family. Type V subfamily.</text>
</comment>
<dbReference type="PROSITE" id="PS00154">
    <property type="entry name" value="ATPASE_E1_E2"/>
    <property type="match status" value="1"/>
</dbReference>
<evidence type="ECO:0000256" key="8">
    <source>
        <dbReference type="ARBA" id="ARBA00022967"/>
    </source>
</evidence>
<dbReference type="SUPFAM" id="SSF81665">
    <property type="entry name" value="Calcium ATPase, transmembrane domain M"/>
    <property type="match status" value="1"/>
</dbReference>
<accession>E1Z7N5</accession>
<evidence type="ECO:0000256" key="1">
    <source>
        <dbReference type="ARBA" id="ARBA00004141"/>
    </source>
</evidence>
<evidence type="ECO:0000256" key="2">
    <source>
        <dbReference type="ARBA" id="ARBA00006000"/>
    </source>
</evidence>
<evidence type="ECO:0000313" key="15">
    <source>
        <dbReference type="EMBL" id="EFN57950.1"/>
    </source>
</evidence>
<dbReference type="AlphaFoldDB" id="E1Z7N5"/>
<protein>
    <recommendedName>
        <fullName evidence="17">Cation-transporting ATPase</fullName>
    </recommendedName>
</protein>
<dbReference type="GO" id="GO:0005789">
    <property type="term" value="C:endoplasmic reticulum membrane"/>
    <property type="evidence" value="ECO:0007669"/>
    <property type="project" value="TreeGrafter"/>
</dbReference>
<dbReference type="Gene3D" id="3.40.1110.10">
    <property type="entry name" value="Calcium-transporting ATPase, cytoplasmic domain N"/>
    <property type="match status" value="1"/>
</dbReference>
<evidence type="ECO:0008006" key="17">
    <source>
        <dbReference type="Google" id="ProtNLM"/>
    </source>
</evidence>
<gene>
    <name evidence="15" type="ORF">CHLNCDRAFT_142059</name>
</gene>
<feature type="transmembrane region" description="Helical" evidence="12">
    <location>
        <begin position="60"/>
        <end position="80"/>
    </location>
</feature>
<feature type="region of interest" description="Disordered" evidence="11">
    <location>
        <begin position="882"/>
        <end position="958"/>
    </location>
</feature>
<feature type="transmembrane region" description="Helical" evidence="12">
    <location>
        <begin position="1181"/>
        <end position="1200"/>
    </location>
</feature>
<keyword evidence="10 12" id="KW-0472">Membrane</keyword>
<evidence type="ECO:0000256" key="11">
    <source>
        <dbReference type="SAM" id="MobiDB-lite"/>
    </source>
</evidence>
<dbReference type="EMBL" id="GL433838">
    <property type="protein sequence ID" value="EFN57950.1"/>
    <property type="molecule type" value="Genomic_DNA"/>
</dbReference>
<evidence type="ECO:0000256" key="12">
    <source>
        <dbReference type="SAM" id="Phobius"/>
    </source>
</evidence>
<name>E1Z7N5_CHLVA</name>
<dbReference type="InterPro" id="IPR018303">
    <property type="entry name" value="ATPase_P-typ_P_site"/>
</dbReference>
<keyword evidence="7" id="KW-0460">Magnesium</keyword>
<dbReference type="RefSeq" id="XP_005850052.1">
    <property type="nucleotide sequence ID" value="XM_005849990.1"/>
</dbReference>
<dbReference type="Pfam" id="PF00122">
    <property type="entry name" value="E1-E2_ATPase"/>
    <property type="match status" value="1"/>
</dbReference>
<dbReference type="NCBIfam" id="TIGR01494">
    <property type="entry name" value="ATPase_P-type"/>
    <property type="match status" value="1"/>
</dbReference>
<feature type="domain" description="P-type ATPase A" evidence="13">
    <location>
        <begin position="258"/>
        <end position="414"/>
    </location>
</feature>
<dbReference type="Gene3D" id="3.40.50.1000">
    <property type="entry name" value="HAD superfamily/HAD-like"/>
    <property type="match status" value="1"/>
</dbReference>
<dbReference type="GO" id="GO:0006874">
    <property type="term" value="P:intracellular calcium ion homeostasis"/>
    <property type="evidence" value="ECO:0007669"/>
    <property type="project" value="TreeGrafter"/>
</dbReference>
<dbReference type="GO" id="GO:0016887">
    <property type="term" value="F:ATP hydrolysis activity"/>
    <property type="evidence" value="ECO:0007669"/>
    <property type="project" value="InterPro"/>
</dbReference>
<feature type="compositionally biased region" description="Low complexity" evidence="11">
    <location>
        <begin position="927"/>
        <end position="949"/>
    </location>
</feature>
<evidence type="ECO:0000256" key="4">
    <source>
        <dbReference type="ARBA" id="ARBA00022723"/>
    </source>
</evidence>
<dbReference type="InterPro" id="IPR023214">
    <property type="entry name" value="HAD_sf"/>
</dbReference>
<evidence type="ECO:0000256" key="10">
    <source>
        <dbReference type="ARBA" id="ARBA00023136"/>
    </source>
</evidence>
<dbReference type="SUPFAM" id="SSF81660">
    <property type="entry name" value="Metal cation-transporting ATPase, ATP-binding domain N"/>
    <property type="match status" value="1"/>
</dbReference>
<dbReference type="InterPro" id="IPR008250">
    <property type="entry name" value="ATPase_P-typ_transduc_dom_A_sf"/>
</dbReference>
<dbReference type="KEGG" id="cvr:CHLNCDRAFT_142059"/>
<feature type="transmembrane region" description="Helical" evidence="12">
    <location>
        <begin position="1146"/>
        <end position="1169"/>
    </location>
</feature>
<sequence length="1262" mass="136930">MADLPGVDAKELQEVALYRKLDKWHRLDVAPFLALYAVWAAWALQLLIQEGTEKFTLIQLVSYAVLALHALTYLGTVWSVNIKSRLHFRAVSHLADATHVKVVPHSFVGTNEMVPLHGKQTDAGPIISFDFRKLHFILDPKDGMFHKLKYPTKETFATYRATGGYGAEGKLVAALERWGPNKFEVPVPRFTELLWEQLLAPFFCFQVFCVGLWALDDYWYYSLFTLFMLVSFECTVVGQRLKNLSDVRRLQAVKQPLNVYRSGKWGKLPGEALLPGDVVSVVRSEGGDDLVLQADVLLLAGTCIVDEAVLTGESTPQWKNPVGEATGDEIDASELEPTSRQASYTCIVAGRQDSGGSRHGLSIKRDRMHVLFGGTKLLQSSGDKSAKIKTPDGGCLAVVLRTGFGTAQGRLMRTILYSTERVTANNAEAFLFILFLLVWAIAASGYVLYRGLQDPDRDRFKLILNCIMILTSVIPPELPMELTVAVNASLLALARKKIFCTEPFRIPVAGKLTTCCFDKTGTLTSDHMVLEGVAGTQGHEDDVVADVKTLPTAVSRVLACCQSLLLVDKGMVGDPVEKAAVEATGWVCKQDTITSHGDSGKESNKASACCWARCCPIMHRFHFNSVLKRMSTIVETEGEGCHSWWVLSKGAPEVVQGLLATVPPHYQKCYKHYASEGARVLALAYKQLPGEMTPSELRHLPRDHAESGLLFAGFAVFRSPLKDDSEPALRMLRESQHQLIMITGDAPLTACHTAAKVHIVTRPALILTKAGNGNGSSNGGSLVWLSPDERTREPFDSSLSAAWQLAQDYDLCITGDTLAALQDIGAAETYIPLSQVYARVTPEQKEVVVKTLRAVGLHVLMCGDGTNDVGALKGAHVGVALLPPPPAGKVKKDKASKSGGKGRLTAGADGGSAAAGSSAIVPRGLHGSQVVQQRQQPGQAQGAGSAASPNAEPPKNRPGAMMIAKLRAQGRPVTPFIERMAKSMDDMAEAAEAEASNMVKPGDASMAAPFTAKQSSVMPCLDILKQGRCTLVTTIQMFKILGLLCLSTAYSLSVLYMDGIKLGDLQATTAGMLTAGMFFFISNAKPLDKMSKARPHPRVFCRYVFTSLLGQFAVYLTFLMYMQHKAHALMPPEERQEPDAEFKPNLINTICFLANFSIQTMTFAVNYVGEPFNTPLLENKFFAASVKWSAGLYVTLVLNIPVGISSWFSLFQMLAFAAAAFGIATFIERTARTAFPAAIPPEKGGLTGPFAQLAAAAAAKED</sequence>
<dbReference type="Pfam" id="PF13246">
    <property type="entry name" value="Cation_ATPase"/>
    <property type="match status" value="1"/>
</dbReference>
<evidence type="ECO:0000313" key="16">
    <source>
        <dbReference type="Proteomes" id="UP000008141"/>
    </source>
</evidence>
<feature type="transmembrane region" description="Helical" evidence="12">
    <location>
        <begin position="1063"/>
        <end position="1082"/>
    </location>
</feature>
<dbReference type="SFLD" id="SFLDS00003">
    <property type="entry name" value="Haloacid_Dehalogenase"/>
    <property type="match status" value="1"/>
</dbReference>
<keyword evidence="8" id="KW-1278">Translocase</keyword>
<keyword evidence="3 12" id="KW-0812">Transmembrane</keyword>
<feature type="transmembrane region" description="Helical" evidence="12">
    <location>
        <begin position="1206"/>
        <end position="1227"/>
    </location>
</feature>
<evidence type="ECO:0000256" key="9">
    <source>
        <dbReference type="ARBA" id="ARBA00022989"/>
    </source>
</evidence>
<dbReference type="GO" id="GO:0005524">
    <property type="term" value="F:ATP binding"/>
    <property type="evidence" value="ECO:0007669"/>
    <property type="project" value="UniProtKB-KW"/>
</dbReference>
<dbReference type="InterPro" id="IPR044492">
    <property type="entry name" value="P_typ_ATPase_HD_dom"/>
</dbReference>
<feature type="transmembrane region" description="Helical" evidence="12">
    <location>
        <begin position="29"/>
        <end position="48"/>
    </location>
</feature>
<dbReference type="SFLD" id="SFLDF00027">
    <property type="entry name" value="p-type_atpase"/>
    <property type="match status" value="1"/>
</dbReference>
<evidence type="ECO:0000256" key="5">
    <source>
        <dbReference type="ARBA" id="ARBA00022741"/>
    </source>
</evidence>
<dbReference type="SFLD" id="SFLDG00002">
    <property type="entry name" value="C1.7:_P-type_atpase_like"/>
    <property type="match status" value="1"/>
</dbReference>
<dbReference type="OMA" id="QKTKYVW"/>
<evidence type="ECO:0000256" key="7">
    <source>
        <dbReference type="ARBA" id="ARBA00022842"/>
    </source>
</evidence>
<keyword evidence="4" id="KW-0479">Metal-binding</keyword>
<keyword evidence="5" id="KW-0547">Nucleotide-binding</keyword>
<dbReference type="GO" id="GO:0019829">
    <property type="term" value="F:ATPase-coupled monoatomic cation transmembrane transporter activity"/>
    <property type="evidence" value="ECO:0007669"/>
    <property type="project" value="TreeGrafter"/>
</dbReference>
<dbReference type="Gene3D" id="2.70.150.10">
    <property type="entry name" value="Calcium-transporting ATPase, cytoplasmic transduction domain A"/>
    <property type="match status" value="1"/>
</dbReference>
<dbReference type="Pfam" id="PF23143">
    <property type="entry name" value="2TM_P5A-ATPase"/>
    <property type="match status" value="1"/>
</dbReference>
<reference evidence="15 16" key="1">
    <citation type="journal article" date="2010" name="Plant Cell">
        <title>The Chlorella variabilis NC64A genome reveals adaptation to photosymbiosis, coevolution with viruses, and cryptic sex.</title>
        <authorList>
            <person name="Blanc G."/>
            <person name="Duncan G."/>
            <person name="Agarkova I."/>
            <person name="Borodovsky M."/>
            <person name="Gurnon J."/>
            <person name="Kuo A."/>
            <person name="Lindquist E."/>
            <person name="Lucas S."/>
            <person name="Pangilinan J."/>
            <person name="Polle J."/>
            <person name="Salamov A."/>
            <person name="Terry A."/>
            <person name="Yamada T."/>
            <person name="Dunigan D.D."/>
            <person name="Grigoriev I.V."/>
            <person name="Claverie J.M."/>
            <person name="Van Etten J.L."/>
        </authorList>
    </citation>
    <scope>NUCLEOTIDE SEQUENCE [LARGE SCALE GENOMIC DNA]</scope>
    <source>
        <strain evidence="15 16">NC64A</strain>
    </source>
</reference>
<dbReference type="STRING" id="554065.E1Z7N5"/>
<dbReference type="PANTHER" id="PTHR45630:SF7">
    <property type="entry name" value="ENDOPLASMIC RETICULUM TRANSMEMBRANE HELIX TRANSLOCASE"/>
    <property type="match status" value="1"/>
</dbReference>
<dbReference type="PRINTS" id="PR00119">
    <property type="entry name" value="CATATPASE"/>
</dbReference>
<dbReference type="InterPro" id="IPR059000">
    <property type="entry name" value="ATPase_P-type_domA"/>
</dbReference>
<dbReference type="SUPFAM" id="SSF81653">
    <property type="entry name" value="Calcium ATPase, transduction domain A"/>
    <property type="match status" value="1"/>
</dbReference>
<evidence type="ECO:0000259" key="14">
    <source>
        <dbReference type="Pfam" id="PF23143"/>
    </source>
</evidence>
<dbReference type="eggNOG" id="KOG0209">
    <property type="taxonomic scope" value="Eukaryota"/>
</dbReference>
<dbReference type="InterPro" id="IPR023298">
    <property type="entry name" value="ATPase_P-typ_TM_dom_sf"/>
</dbReference>
<dbReference type="NCBIfam" id="TIGR01657">
    <property type="entry name" value="P-ATPase-V"/>
    <property type="match status" value="1"/>
</dbReference>
<evidence type="ECO:0000256" key="6">
    <source>
        <dbReference type="ARBA" id="ARBA00022840"/>
    </source>
</evidence>
<dbReference type="GO" id="GO:0046872">
    <property type="term" value="F:metal ion binding"/>
    <property type="evidence" value="ECO:0007669"/>
    <property type="project" value="UniProtKB-KW"/>
</dbReference>
<dbReference type="Proteomes" id="UP000008141">
    <property type="component" value="Unassembled WGS sequence"/>
</dbReference>
<feature type="domain" description="P5A-ATPase transmembrane helical hairpin" evidence="14">
    <location>
        <begin position="24"/>
        <end position="91"/>
    </location>
</feature>
<feature type="transmembrane region" description="Helical" evidence="12">
    <location>
        <begin position="221"/>
        <end position="241"/>
    </location>
</feature>
<dbReference type="InterPro" id="IPR036412">
    <property type="entry name" value="HAD-like_sf"/>
</dbReference>
<dbReference type="InParanoid" id="E1Z7N5"/>
<feature type="transmembrane region" description="Helical" evidence="12">
    <location>
        <begin position="429"/>
        <end position="448"/>
    </location>
</feature>
<comment type="subcellular location">
    <subcellularLocation>
        <location evidence="1">Membrane</location>
        <topology evidence="1">Multi-pass membrane protein</topology>
    </subcellularLocation>
</comment>
<dbReference type="InterPro" id="IPR057255">
    <property type="entry name" value="2TM_P5A-ATPase"/>
</dbReference>
<dbReference type="InterPro" id="IPR001757">
    <property type="entry name" value="P_typ_ATPase"/>
</dbReference>
<evidence type="ECO:0000259" key="13">
    <source>
        <dbReference type="Pfam" id="PF00122"/>
    </source>
</evidence>
<organism evidence="16">
    <name type="scientific">Chlorella variabilis</name>
    <name type="common">Green alga</name>
    <dbReference type="NCBI Taxonomy" id="554065"/>
    <lineage>
        <taxon>Eukaryota</taxon>
        <taxon>Viridiplantae</taxon>
        <taxon>Chlorophyta</taxon>
        <taxon>core chlorophytes</taxon>
        <taxon>Trebouxiophyceae</taxon>
        <taxon>Chlorellales</taxon>
        <taxon>Chlorellaceae</taxon>
        <taxon>Chlorella clade</taxon>
        <taxon>Chlorella</taxon>
    </lineage>
</organism>
<dbReference type="FunCoup" id="E1Z7N5">
    <property type="interactions" value="2017"/>
</dbReference>